<dbReference type="RefSeq" id="WP_241446669.1">
    <property type="nucleotide sequence ID" value="NZ_JAKZHW010000001.1"/>
</dbReference>
<keyword evidence="2" id="KW-1185">Reference proteome</keyword>
<dbReference type="EMBL" id="JAKZHW010000001">
    <property type="protein sequence ID" value="MCH8615832.1"/>
    <property type="molecule type" value="Genomic_DNA"/>
</dbReference>
<evidence type="ECO:0000313" key="1">
    <source>
        <dbReference type="EMBL" id="MCH8615832.1"/>
    </source>
</evidence>
<organism evidence="1 2">
    <name type="scientific">Sphingomonas telluris</name>
    <dbReference type="NCBI Taxonomy" id="2907998"/>
    <lineage>
        <taxon>Bacteria</taxon>
        <taxon>Pseudomonadati</taxon>
        <taxon>Pseudomonadota</taxon>
        <taxon>Alphaproteobacteria</taxon>
        <taxon>Sphingomonadales</taxon>
        <taxon>Sphingomonadaceae</taxon>
        <taxon>Sphingomonas</taxon>
    </lineage>
</organism>
<reference evidence="1 2" key="1">
    <citation type="submission" date="2022-03" db="EMBL/GenBank/DDBJ databases">
        <authorList>
            <person name="Jo J.-H."/>
            <person name="Im W.-T."/>
        </authorList>
    </citation>
    <scope>NUCLEOTIDE SEQUENCE [LARGE SCALE GENOMIC DNA]</scope>
    <source>
        <strain evidence="1 2">SM33</strain>
    </source>
</reference>
<name>A0ABS9VLI9_9SPHN</name>
<dbReference type="Proteomes" id="UP001203058">
    <property type="component" value="Unassembled WGS sequence"/>
</dbReference>
<proteinExistence type="predicted"/>
<sequence>MVDEIYDRMFQENRAQMSRDFGQLFSGIGREIGKSLKAMHQFEWNAPWAIKAKASKDVGCA</sequence>
<gene>
    <name evidence="1" type="ORF">LZ016_06930</name>
</gene>
<comment type="caution">
    <text evidence="1">The sequence shown here is derived from an EMBL/GenBank/DDBJ whole genome shotgun (WGS) entry which is preliminary data.</text>
</comment>
<accession>A0ABS9VLI9</accession>
<protein>
    <submittedName>
        <fullName evidence="1">Uncharacterized protein</fullName>
    </submittedName>
</protein>
<evidence type="ECO:0000313" key="2">
    <source>
        <dbReference type="Proteomes" id="UP001203058"/>
    </source>
</evidence>